<evidence type="ECO:0000256" key="3">
    <source>
        <dbReference type="ARBA" id="ARBA00022729"/>
    </source>
</evidence>
<dbReference type="InterPro" id="IPR042269">
    <property type="entry name" value="Ser_carbopepase_S28_SKS"/>
</dbReference>
<protein>
    <recommendedName>
        <fullName evidence="9">Serine protease K12H4.7</fullName>
    </recommendedName>
</protein>
<dbReference type="SUPFAM" id="SSF53474">
    <property type="entry name" value="alpha/beta-Hydrolases"/>
    <property type="match status" value="2"/>
</dbReference>
<name>A0A0L0CI46_LUCCU</name>
<evidence type="ECO:0000256" key="2">
    <source>
        <dbReference type="ARBA" id="ARBA00022670"/>
    </source>
</evidence>
<comment type="caution">
    <text evidence="7">The sequence shown here is derived from an EMBL/GenBank/DDBJ whole genome shotgun (WGS) entry which is preliminary data.</text>
</comment>
<dbReference type="GO" id="GO:0006508">
    <property type="term" value="P:proteolysis"/>
    <property type="evidence" value="ECO:0007669"/>
    <property type="project" value="UniProtKB-KW"/>
</dbReference>
<dbReference type="Gene3D" id="1.20.120.980">
    <property type="entry name" value="Serine carboxypeptidase S28, SKS domain"/>
    <property type="match status" value="2"/>
</dbReference>
<keyword evidence="2" id="KW-0645">Protease</keyword>
<dbReference type="OrthoDB" id="1735038at2759"/>
<dbReference type="AlphaFoldDB" id="A0A0L0CI46"/>
<dbReference type="Proteomes" id="UP000037069">
    <property type="component" value="Unassembled WGS sequence"/>
</dbReference>
<dbReference type="PANTHER" id="PTHR11010">
    <property type="entry name" value="PROTEASE S28 PRO-X CARBOXYPEPTIDASE-RELATED"/>
    <property type="match status" value="1"/>
</dbReference>
<dbReference type="Pfam" id="PF05577">
    <property type="entry name" value="Peptidase_S28"/>
    <property type="match status" value="2"/>
</dbReference>
<dbReference type="EMBL" id="JRES01000342">
    <property type="protein sequence ID" value="KNC32088.1"/>
    <property type="molecule type" value="Genomic_DNA"/>
</dbReference>
<dbReference type="GO" id="GO:0070008">
    <property type="term" value="F:serine-type exopeptidase activity"/>
    <property type="evidence" value="ECO:0007669"/>
    <property type="project" value="InterPro"/>
</dbReference>
<dbReference type="OMA" id="PSVVWYL"/>
<dbReference type="GO" id="GO:0008239">
    <property type="term" value="F:dipeptidyl-peptidase activity"/>
    <property type="evidence" value="ECO:0007669"/>
    <property type="project" value="TreeGrafter"/>
</dbReference>
<evidence type="ECO:0000256" key="4">
    <source>
        <dbReference type="ARBA" id="ARBA00022801"/>
    </source>
</evidence>
<keyword evidence="8" id="KW-1185">Reference proteome</keyword>
<dbReference type="Gene3D" id="3.40.50.1820">
    <property type="entry name" value="alpha/beta hydrolase"/>
    <property type="match status" value="2"/>
</dbReference>
<reference evidence="7 8" key="1">
    <citation type="journal article" date="2015" name="Nat. Commun.">
        <title>Lucilia cuprina genome unlocks parasitic fly biology to underpin future interventions.</title>
        <authorList>
            <person name="Anstead C.A."/>
            <person name="Korhonen P.K."/>
            <person name="Young N.D."/>
            <person name="Hall R.S."/>
            <person name="Jex A.R."/>
            <person name="Murali S.C."/>
            <person name="Hughes D.S."/>
            <person name="Lee S.F."/>
            <person name="Perry T."/>
            <person name="Stroehlein A.J."/>
            <person name="Ansell B.R."/>
            <person name="Breugelmans B."/>
            <person name="Hofmann A."/>
            <person name="Qu J."/>
            <person name="Dugan S."/>
            <person name="Lee S.L."/>
            <person name="Chao H."/>
            <person name="Dinh H."/>
            <person name="Han Y."/>
            <person name="Doddapaneni H.V."/>
            <person name="Worley K.C."/>
            <person name="Muzny D.M."/>
            <person name="Ioannidis P."/>
            <person name="Waterhouse R.M."/>
            <person name="Zdobnov E.M."/>
            <person name="James P.J."/>
            <person name="Bagnall N.H."/>
            <person name="Kotze A.C."/>
            <person name="Gibbs R.A."/>
            <person name="Richards S."/>
            <person name="Batterham P."/>
            <person name="Gasser R.B."/>
        </authorList>
    </citation>
    <scope>NUCLEOTIDE SEQUENCE [LARGE SCALE GENOMIC DNA]</scope>
    <source>
        <strain evidence="7 8">LS</strain>
        <tissue evidence="7">Full body</tissue>
    </source>
</reference>
<proteinExistence type="inferred from homology"/>
<evidence type="ECO:0000313" key="7">
    <source>
        <dbReference type="EMBL" id="KNC32088.1"/>
    </source>
</evidence>
<feature type="signal peptide" evidence="6">
    <location>
        <begin position="1"/>
        <end position="24"/>
    </location>
</feature>
<evidence type="ECO:0000256" key="1">
    <source>
        <dbReference type="ARBA" id="ARBA00011079"/>
    </source>
</evidence>
<sequence>MFKFILVKLVVSILLFTSFNVVCGDHVFLRAFRNLHRDPGPRGSTRAHVETKWIEQKLDHFNENDNRTWQMRYMANDEFYQEGGPLFIHVGGEWTISPGSISSGHMYDMAKENNAYLFYTEHRYYGKSRPVSDLSNENMKYLHVRQALADLAHFIRTMKTTIPGMENSKVILSGGSYSATMVTWFKKLYPDLATGCWASSAPLFAKVDFVEYKEVTGESIRLVGGDSCYNRILNAIQQLGKMLTENRSADLRSSLNICDSFDDSNELDVWVLFSTISDIFAGIVQNHHGNTIQNACNKIMEGEDDLKGFTNFMLRYFDNKNCTDITYKTSVEDIKDTKFGNGMIRQWFYQTCNEYGWYQTSGSMQQPFGTKFPAKLYTTLCQDAYGEEFTEEYIENQVKKTNEFFGGLQLEVENVYMTHGQLDPWRAMGIQEEGKATIIPMRAHCKDFGSITDKDNEELKASKIKLKELIKMVKLALIVTALLAVLAFANANEDEEVPAFVKIFNELHKDPAPQQVNTRANVKTLWIEQKLDHFDANETRTWQMRYMSNDEFFKPGGPIFIYVGGEWFISPGFITGGHVYDMAKEHNGYLFYTEHRFYGESKPTEDMTNENLQYLSVQQALADLAHFIRTMKATIPGLENSKTILTGGSYSATMVTWFKKLYPDLAAGCWASSAPLYARIDYYEYKEIMGQSIKLVSGDTCHDRIKRGFDELESMFANKRGAEVKAMLKLCNSFNENNDLDVWTLFYEISELFANLIQAHNDGDIQSACRRIMDGSSDVIGLANYIVYKFNARTCTDMSYRGYLNMFKDSAYSTNIMRPWIYQTCNEVGWYQTSTSRNQPFGTKYPLVFFTTLCGDAYGEKFTKEYIQKRLLETNKIFGGLNPEVENVYMTHGQLDPWRSAGLEDPEKVTIIPYHAHCKDLGSISNRDTPELRASKEKVAALVRQ</sequence>
<keyword evidence="5" id="KW-0325">Glycoprotein</keyword>
<dbReference type="PANTHER" id="PTHR11010:SF5">
    <property type="entry name" value="RE36938P-RELATED"/>
    <property type="match status" value="1"/>
</dbReference>
<evidence type="ECO:0000256" key="6">
    <source>
        <dbReference type="SAM" id="SignalP"/>
    </source>
</evidence>
<feature type="chain" id="PRO_5005536369" description="Serine protease K12H4.7" evidence="6">
    <location>
        <begin position="25"/>
        <end position="945"/>
    </location>
</feature>
<dbReference type="InterPro" id="IPR008758">
    <property type="entry name" value="Peptidase_S28"/>
</dbReference>
<dbReference type="InterPro" id="IPR029058">
    <property type="entry name" value="AB_hydrolase_fold"/>
</dbReference>
<keyword evidence="4" id="KW-0378">Hydrolase</keyword>
<evidence type="ECO:0000313" key="8">
    <source>
        <dbReference type="Proteomes" id="UP000037069"/>
    </source>
</evidence>
<keyword evidence="3 6" id="KW-0732">Signal</keyword>
<evidence type="ECO:0000256" key="5">
    <source>
        <dbReference type="ARBA" id="ARBA00023180"/>
    </source>
</evidence>
<gene>
    <name evidence="7" type="ORF">FF38_02259</name>
</gene>
<comment type="similarity">
    <text evidence="1">Belongs to the peptidase S28 family.</text>
</comment>
<organism evidence="7 8">
    <name type="scientific">Lucilia cuprina</name>
    <name type="common">Green bottle fly</name>
    <name type="synonym">Australian sheep blowfly</name>
    <dbReference type="NCBI Taxonomy" id="7375"/>
    <lineage>
        <taxon>Eukaryota</taxon>
        <taxon>Metazoa</taxon>
        <taxon>Ecdysozoa</taxon>
        <taxon>Arthropoda</taxon>
        <taxon>Hexapoda</taxon>
        <taxon>Insecta</taxon>
        <taxon>Pterygota</taxon>
        <taxon>Neoptera</taxon>
        <taxon>Endopterygota</taxon>
        <taxon>Diptera</taxon>
        <taxon>Brachycera</taxon>
        <taxon>Muscomorpha</taxon>
        <taxon>Oestroidea</taxon>
        <taxon>Calliphoridae</taxon>
        <taxon>Luciliinae</taxon>
        <taxon>Lucilia</taxon>
    </lineage>
</organism>
<evidence type="ECO:0008006" key="9">
    <source>
        <dbReference type="Google" id="ProtNLM"/>
    </source>
</evidence>
<accession>A0A0L0CI46</accession>